<reference evidence="4" key="2">
    <citation type="submission" date="2020-09" db="EMBL/GenBank/DDBJ databases">
        <authorList>
            <person name="Sun Q."/>
            <person name="Zhou Y."/>
        </authorList>
    </citation>
    <scope>NUCLEOTIDE SEQUENCE</scope>
    <source>
        <strain evidence="4">CGMCC 1.10998</strain>
    </source>
</reference>
<name>A0A916UM55_9BURK</name>
<dbReference type="InterPro" id="IPR036396">
    <property type="entry name" value="Cyt_P450_sf"/>
</dbReference>
<keyword evidence="2" id="KW-0560">Oxidoreductase</keyword>
<keyword evidence="2" id="KW-0408">Iron</keyword>
<proteinExistence type="inferred from homology"/>
<feature type="compositionally biased region" description="Polar residues" evidence="3">
    <location>
        <begin position="1"/>
        <end position="22"/>
    </location>
</feature>
<keyword evidence="5" id="KW-1185">Reference proteome</keyword>
<dbReference type="InterPro" id="IPR001128">
    <property type="entry name" value="Cyt_P450"/>
</dbReference>
<sequence>MLEQQPMSPQTFPRTSSPSDTGGPTDPLSAVSHPSPYPYYAGLAEGPGIFLDSKNSVWVASRSVVIQEIVSHPACRVRPVAEPVPKALAGSAAGDIFRRLVRMNDGAGHCPFKQAISASLQSLSLADMEQQGSIWSRHLAELHFDAEDDGWLDRFAVQMPVYVVASLLGVPQSELPETAILMQDFVACLAPGCNEQQLERGKLAAAKLLENFSGMQERENPGLLLQLRRQAALLGCEDPTVIAANGIGLMSQAYEATAGLIANTLYVLAGDAPLRRQILADADLLRACIDEVLRYDPSVQNTRRFVAEDCEIAGQVLQAGDTILLVLAAANRDPSVNSQPQLFELQRSQRRYFTFGHGAHLCPGPSLAAVIAHAAIHQLCSMDLNFERLATARKFHPSANIRMRLYGA</sequence>
<dbReference type="SUPFAM" id="SSF48264">
    <property type="entry name" value="Cytochrome P450"/>
    <property type="match status" value="1"/>
</dbReference>
<dbReference type="PANTHER" id="PTHR46696">
    <property type="entry name" value="P450, PUTATIVE (EUROFUNG)-RELATED"/>
    <property type="match status" value="1"/>
</dbReference>
<dbReference type="AlphaFoldDB" id="A0A916UM55"/>
<dbReference type="CDD" id="cd11036">
    <property type="entry name" value="AknT-like"/>
    <property type="match status" value="1"/>
</dbReference>
<evidence type="ECO:0000313" key="5">
    <source>
        <dbReference type="Proteomes" id="UP000637423"/>
    </source>
</evidence>
<dbReference type="Proteomes" id="UP000637423">
    <property type="component" value="Unassembled WGS sequence"/>
</dbReference>
<dbReference type="Pfam" id="PF00067">
    <property type="entry name" value="p450"/>
    <property type="match status" value="1"/>
</dbReference>
<evidence type="ECO:0000256" key="3">
    <source>
        <dbReference type="SAM" id="MobiDB-lite"/>
    </source>
</evidence>
<dbReference type="GO" id="GO:0004497">
    <property type="term" value="F:monooxygenase activity"/>
    <property type="evidence" value="ECO:0007669"/>
    <property type="project" value="UniProtKB-KW"/>
</dbReference>
<dbReference type="PRINTS" id="PR00359">
    <property type="entry name" value="BP450"/>
</dbReference>
<keyword evidence="2" id="KW-0349">Heme</keyword>
<dbReference type="PANTHER" id="PTHR46696:SF1">
    <property type="entry name" value="CYTOCHROME P450 YJIB-RELATED"/>
    <property type="match status" value="1"/>
</dbReference>
<evidence type="ECO:0000313" key="4">
    <source>
        <dbReference type="EMBL" id="GGC78685.1"/>
    </source>
</evidence>
<dbReference type="GO" id="GO:0020037">
    <property type="term" value="F:heme binding"/>
    <property type="evidence" value="ECO:0007669"/>
    <property type="project" value="InterPro"/>
</dbReference>
<dbReference type="EMBL" id="BMED01000002">
    <property type="protein sequence ID" value="GGC78685.1"/>
    <property type="molecule type" value="Genomic_DNA"/>
</dbReference>
<reference evidence="4" key="1">
    <citation type="journal article" date="2014" name="Int. J. Syst. Evol. Microbiol.">
        <title>Complete genome sequence of Corynebacterium casei LMG S-19264T (=DSM 44701T), isolated from a smear-ripened cheese.</title>
        <authorList>
            <consortium name="US DOE Joint Genome Institute (JGI-PGF)"/>
            <person name="Walter F."/>
            <person name="Albersmeier A."/>
            <person name="Kalinowski J."/>
            <person name="Ruckert C."/>
        </authorList>
    </citation>
    <scope>NUCLEOTIDE SEQUENCE</scope>
    <source>
        <strain evidence="4">CGMCC 1.10998</strain>
    </source>
</reference>
<comment type="caution">
    <text evidence="4">The sequence shown here is derived from an EMBL/GenBank/DDBJ whole genome shotgun (WGS) entry which is preliminary data.</text>
</comment>
<dbReference type="GO" id="GO:0016705">
    <property type="term" value="F:oxidoreductase activity, acting on paired donors, with incorporation or reduction of molecular oxygen"/>
    <property type="evidence" value="ECO:0007669"/>
    <property type="project" value="InterPro"/>
</dbReference>
<protein>
    <submittedName>
        <fullName evidence="4">Cytochrome P450</fullName>
    </submittedName>
</protein>
<gene>
    <name evidence="4" type="ORF">GCM10011396_27340</name>
</gene>
<feature type="region of interest" description="Disordered" evidence="3">
    <location>
        <begin position="1"/>
        <end position="31"/>
    </location>
</feature>
<keyword evidence="2" id="KW-0503">Monooxygenase</keyword>
<keyword evidence="2" id="KW-0479">Metal-binding</keyword>
<comment type="similarity">
    <text evidence="1 2">Belongs to the cytochrome P450 family.</text>
</comment>
<dbReference type="GO" id="GO:0005506">
    <property type="term" value="F:iron ion binding"/>
    <property type="evidence" value="ECO:0007669"/>
    <property type="project" value="InterPro"/>
</dbReference>
<organism evidence="4 5">
    <name type="scientific">Undibacterium terreum</name>
    <dbReference type="NCBI Taxonomy" id="1224302"/>
    <lineage>
        <taxon>Bacteria</taxon>
        <taxon>Pseudomonadati</taxon>
        <taxon>Pseudomonadota</taxon>
        <taxon>Betaproteobacteria</taxon>
        <taxon>Burkholderiales</taxon>
        <taxon>Oxalobacteraceae</taxon>
        <taxon>Undibacterium</taxon>
    </lineage>
</organism>
<accession>A0A916UM55</accession>
<dbReference type="Gene3D" id="1.10.630.10">
    <property type="entry name" value="Cytochrome P450"/>
    <property type="match status" value="1"/>
</dbReference>
<evidence type="ECO:0000256" key="2">
    <source>
        <dbReference type="RuleBase" id="RU000461"/>
    </source>
</evidence>
<dbReference type="InterPro" id="IPR017972">
    <property type="entry name" value="Cyt_P450_CS"/>
</dbReference>
<dbReference type="PROSITE" id="PS00086">
    <property type="entry name" value="CYTOCHROME_P450"/>
    <property type="match status" value="1"/>
</dbReference>
<evidence type="ECO:0000256" key="1">
    <source>
        <dbReference type="ARBA" id="ARBA00010617"/>
    </source>
</evidence>
<dbReference type="InterPro" id="IPR002397">
    <property type="entry name" value="Cyt_P450_B"/>
</dbReference>